<comment type="caution">
    <text evidence="2">The sequence shown here is derived from an EMBL/GenBank/DDBJ whole genome shotgun (WGS) entry which is preliminary data.</text>
</comment>
<sequence length="279" mass="32249">MGGLEAKEHQGICEEVEVKSGRNGVLTYQGGSRDCVWVRQNIRVDEVKLAEEIVGEGLKGRKLWYNTKYDRSMWMLLHRDVDVCKLIKSNDEFACMYIANKDRPMMQPMHVTKATDMGSAKRTYCLDKKSDKRKTEMQKWGNGVAIRIENNLRKELEAAKSVIHIETYNRVRGEYNVQLSNSRSTSSCVNDETACDFFRFVDPEYTTRSMMIIDVLVEEHNEARDKLLGDPNERYWAEHKDMKIKDGLKLEVEMLKNMLGIYLAVTMVFVAIIVRGWTG</sequence>
<dbReference type="Proteomes" id="UP001153076">
    <property type="component" value="Unassembled WGS sequence"/>
</dbReference>
<keyword evidence="1" id="KW-0812">Transmembrane</keyword>
<keyword evidence="1" id="KW-1133">Transmembrane helix</keyword>
<evidence type="ECO:0000256" key="1">
    <source>
        <dbReference type="SAM" id="Phobius"/>
    </source>
</evidence>
<name>A0A9Q1K2Q1_9CARY</name>
<keyword evidence="3" id="KW-1185">Reference proteome</keyword>
<dbReference type="AlphaFoldDB" id="A0A9Q1K2Q1"/>
<dbReference type="EMBL" id="JAKOGI010000368">
    <property type="protein sequence ID" value="KAJ8436061.1"/>
    <property type="molecule type" value="Genomic_DNA"/>
</dbReference>
<accession>A0A9Q1K2Q1</accession>
<organism evidence="2 3">
    <name type="scientific">Carnegiea gigantea</name>
    <dbReference type="NCBI Taxonomy" id="171969"/>
    <lineage>
        <taxon>Eukaryota</taxon>
        <taxon>Viridiplantae</taxon>
        <taxon>Streptophyta</taxon>
        <taxon>Embryophyta</taxon>
        <taxon>Tracheophyta</taxon>
        <taxon>Spermatophyta</taxon>
        <taxon>Magnoliopsida</taxon>
        <taxon>eudicotyledons</taxon>
        <taxon>Gunneridae</taxon>
        <taxon>Pentapetalae</taxon>
        <taxon>Caryophyllales</taxon>
        <taxon>Cactineae</taxon>
        <taxon>Cactaceae</taxon>
        <taxon>Cactoideae</taxon>
        <taxon>Echinocereeae</taxon>
        <taxon>Carnegiea</taxon>
    </lineage>
</organism>
<keyword evidence="1" id="KW-0472">Membrane</keyword>
<feature type="transmembrane region" description="Helical" evidence="1">
    <location>
        <begin position="259"/>
        <end position="278"/>
    </location>
</feature>
<evidence type="ECO:0000313" key="3">
    <source>
        <dbReference type="Proteomes" id="UP001153076"/>
    </source>
</evidence>
<proteinExistence type="predicted"/>
<evidence type="ECO:0000313" key="2">
    <source>
        <dbReference type="EMBL" id="KAJ8436061.1"/>
    </source>
</evidence>
<reference evidence="2" key="1">
    <citation type="submission" date="2022-04" db="EMBL/GenBank/DDBJ databases">
        <title>Carnegiea gigantea Genome sequencing and assembly v2.</title>
        <authorList>
            <person name="Copetti D."/>
            <person name="Sanderson M.J."/>
            <person name="Burquez A."/>
            <person name="Wojciechowski M.F."/>
        </authorList>
    </citation>
    <scope>NUCLEOTIDE SEQUENCE</scope>
    <source>
        <strain evidence="2">SGP5-SGP5p</strain>
        <tissue evidence="2">Aerial part</tissue>
    </source>
</reference>
<protein>
    <submittedName>
        <fullName evidence="2">Uncharacterized protein</fullName>
    </submittedName>
</protein>
<gene>
    <name evidence="2" type="ORF">Cgig2_000357</name>
</gene>